<feature type="region of interest" description="Disordered" evidence="1">
    <location>
        <begin position="1"/>
        <end position="33"/>
    </location>
</feature>
<feature type="compositionally biased region" description="Basic residues" evidence="1">
    <location>
        <begin position="7"/>
        <end position="27"/>
    </location>
</feature>
<sequence length="70" mass="7956">MGQKQQQQRRIRRRRLCTWAKRKPASKRKGEDKNVSVTVYALVVVNLKGKPKERSELSAGGDSEDTSGEK</sequence>
<reference evidence="3" key="1">
    <citation type="submission" date="2018-01" db="EMBL/GenBank/DDBJ databases">
        <authorList>
            <person name="Alioto T."/>
            <person name="Alioto T."/>
        </authorList>
    </citation>
    <scope>NUCLEOTIDE SEQUENCE [LARGE SCALE GENOMIC DNA]</scope>
</reference>
<evidence type="ECO:0000256" key="1">
    <source>
        <dbReference type="SAM" id="MobiDB-lite"/>
    </source>
</evidence>
<dbReference type="Proteomes" id="UP000268350">
    <property type="component" value="Unassembled WGS sequence"/>
</dbReference>
<dbReference type="AlphaFoldDB" id="A0A3B0J3K2"/>
<gene>
    <name evidence="2" type="ORF">DGUA_6G001398</name>
</gene>
<keyword evidence="3" id="KW-1185">Reference proteome</keyword>
<organism evidence="2 3">
    <name type="scientific">Drosophila guanche</name>
    <name type="common">Fruit fly</name>
    <dbReference type="NCBI Taxonomy" id="7266"/>
    <lineage>
        <taxon>Eukaryota</taxon>
        <taxon>Metazoa</taxon>
        <taxon>Ecdysozoa</taxon>
        <taxon>Arthropoda</taxon>
        <taxon>Hexapoda</taxon>
        <taxon>Insecta</taxon>
        <taxon>Pterygota</taxon>
        <taxon>Neoptera</taxon>
        <taxon>Endopterygota</taxon>
        <taxon>Diptera</taxon>
        <taxon>Brachycera</taxon>
        <taxon>Muscomorpha</taxon>
        <taxon>Ephydroidea</taxon>
        <taxon>Drosophilidae</taxon>
        <taxon>Drosophila</taxon>
        <taxon>Sophophora</taxon>
    </lineage>
</organism>
<feature type="region of interest" description="Disordered" evidence="1">
    <location>
        <begin position="50"/>
        <end position="70"/>
    </location>
</feature>
<dbReference type="EMBL" id="OUUW01000001">
    <property type="protein sequence ID" value="SPP73842.1"/>
    <property type="molecule type" value="Genomic_DNA"/>
</dbReference>
<evidence type="ECO:0000313" key="2">
    <source>
        <dbReference type="EMBL" id="SPP73842.1"/>
    </source>
</evidence>
<name>A0A3B0J3K2_DROGU</name>
<evidence type="ECO:0000313" key="3">
    <source>
        <dbReference type="Proteomes" id="UP000268350"/>
    </source>
</evidence>
<protein>
    <submittedName>
        <fullName evidence="2">Uncharacterized protein</fullName>
    </submittedName>
</protein>
<proteinExistence type="predicted"/>
<accession>A0A3B0J3K2</accession>